<protein>
    <recommendedName>
        <fullName evidence="3">Copper amine oxidase-like N-terminal domain-containing protein</fullName>
    </recommendedName>
</protein>
<dbReference type="HOGENOM" id="CLU_612001_0_0_9"/>
<accession>B7GGK4</accession>
<sequence>MRSLRMWRVAFISMLLFLGVSAGALYYQWDEYHTEATKQSVLQHDIEATFTGKTIEVVHHIRGAVADTYEVTVPKEVTNISCAKKKTCVEQKNGKTIVDASKTNILSLTYRVSIVPKEPLFIPQWLIRFHTTQPQQTNVSLTDVVHPKGMWAADGKLVGYVHKPSFSFFMWEKKDGQTVPLYFQSQPLQPTFNGDLVVYAIKPLHETALSFWKESDVQTLIVTSSRLQYMTPTFVIIPDTSSFSDVQRAYVRVQLQHRFPNSTVPDWVWDLLVSYMTKTEPVAKRAKLVFQQLQQTLTKEQQQTFWTLVNKNDGQPLTLKKLDEWLGEAYEGNTTFFQNEEPYMTFTERKMLVVNDVKLPNAHVLLKDDQQLFPFIPIMRTLGYTVQRSGEAVFIEKGNARWRFFINSTNAVIREWDGTLYVERTEFPKWFSVYISETTEEIHVIGQ</sequence>
<proteinExistence type="predicted"/>
<gene>
    <name evidence="1" type="ordered locus">Aflv_1852</name>
</gene>
<dbReference type="KEGG" id="afl:Aflv_1852"/>
<name>B7GGK4_ANOFW</name>
<dbReference type="AlphaFoldDB" id="B7GGK4"/>
<evidence type="ECO:0000313" key="2">
    <source>
        <dbReference type="Proteomes" id="UP000000742"/>
    </source>
</evidence>
<dbReference type="STRING" id="491915.Aflv_1852"/>
<dbReference type="EMBL" id="CP000922">
    <property type="protein sequence ID" value="ACJ34213.1"/>
    <property type="molecule type" value="Genomic_DNA"/>
</dbReference>
<reference evidence="1 2" key="1">
    <citation type="journal article" date="2008" name="Genome Biol.">
        <title>Encapsulated in silica: genome, proteome and physiology of the thermophilic bacterium Anoxybacillus flavithermus WK1.</title>
        <authorList>
            <person name="Saw J.H."/>
            <person name="Mountain B.W."/>
            <person name="Feng L."/>
            <person name="Omelchenko M.V."/>
            <person name="Hou S."/>
            <person name="Saito J.A."/>
            <person name="Stott M.B."/>
            <person name="Li D."/>
            <person name="Zhao G."/>
            <person name="Wu J."/>
            <person name="Galperin M.Y."/>
            <person name="Koonin E.V."/>
            <person name="Makarova K.S."/>
            <person name="Wolf Y.I."/>
            <person name="Rigden D.J."/>
            <person name="Dunfield P.F."/>
            <person name="Wang L."/>
            <person name="Alam M."/>
        </authorList>
    </citation>
    <scope>NUCLEOTIDE SEQUENCE [LARGE SCALE GENOMIC DNA]</scope>
    <source>
        <strain evidence="2">DSM 21510 / WK1</strain>
    </source>
</reference>
<evidence type="ECO:0000313" key="1">
    <source>
        <dbReference type="EMBL" id="ACJ34213.1"/>
    </source>
</evidence>
<dbReference type="Proteomes" id="UP000000742">
    <property type="component" value="Chromosome"/>
</dbReference>
<organism evidence="1 2">
    <name type="scientific">Anoxybacillus flavithermus (strain DSM 21510 / WK1)</name>
    <dbReference type="NCBI Taxonomy" id="491915"/>
    <lineage>
        <taxon>Bacteria</taxon>
        <taxon>Bacillati</taxon>
        <taxon>Bacillota</taxon>
        <taxon>Bacilli</taxon>
        <taxon>Bacillales</taxon>
        <taxon>Anoxybacillaceae</taxon>
        <taxon>Anoxybacillus</taxon>
    </lineage>
</organism>
<dbReference type="eggNOG" id="ENOG5032TKR">
    <property type="taxonomic scope" value="Bacteria"/>
</dbReference>
<evidence type="ECO:0008006" key="3">
    <source>
        <dbReference type="Google" id="ProtNLM"/>
    </source>
</evidence>